<feature type="compositionally biased region" description="Basic and acidic residues" evidence="1">
    <location>
        <begin position="288"/>
        <end position="306"/>
    </location>
</feature>
<name>A0A6C0LI75_9ZZZZ</name>
<evidence type="ECO:0000256" key="1">
    <source>
        <dbReference type="SAM" id="MobiDB-lite"/>
    </source>
</evidence>
<sequence>METTNRNRGLIREQPTTRCLDMFDYKTSDMTNLNRSGCHITEHSVANNCPDGLPDCRAISYGGVDPINVAYKLEETDMNFEHSDDYVASLEYSKDDFMRNALTDRNCDIPFAEGDTPAYSATKRGGLLNLRYNGGRGTTDYQPEHAEMMIGQDPYAGSDTGLKMAELKKFTAQRAQDAEVRMGNNCDQEIPEQPWADPEISYAKKDLMVQGKHRLNIWQWPQFLNINVASKTEVDPIGEKQTRFDCAQHEVDAIDVDAAYDTEGKRRKTQVGYDYSLSKYQEYTMDFQEGKEGQQRSTKHPERVENSRNTVKAGSHNLTDHSIKAKTFKSKMLEAMKSAVETQESSGVMGNSDHSRKVKSGKERDDKSVIRDIVHGHKTNKEVMTTVKGGILPSEDYGFASRHTQAPMRSTLQIKTNMIKGARNDGDQTFIKRNIENSMRLNKEEKAKLCASSLRDNVDRGAIMREIAHQHKTGCSEKTKCYGDKKAGRYLEESRKDDTAPTAKFTDDHYTHVRKSKHLEVDPRSIKDYANMTDDTFDNNISDTCKHNSRNR</sequence>
<dbReference type="EMBL" id="MN740511">
    <property type="protein sequence ID" value="QHU30639.1"/>
    <property type="molecule type" value="Genomic_DNA"/>
</dbReference>
<feature type="region of interest" description="Disordered" evidence="1">
    <location>
        <begin position="341"/>
        <end position="365"/>
    </location>
</feature>
<organism evidence="2">
    <name type="scientific">viral metagenome</name>
    <dbReference type="NCBI Taxonomy" id="1070528"/>
    <lineage>
        <taxon>unclassified sequences</taxon>
        <taxon>metagenomes</taxon>
        <taxon>organismal metagenomes</taxon>
    </lineage>
</organism>
<feature type="region of interest" description="Disordered" evidence="1">
    <location>
        <begin position="288"/>
        <end position="323"/>
    </location>
</feature>
<evidence type="ECO:0000313" key="2">
    <source>
        <dbReference type="EMBL" id="QHU30639.1"/>
    </source>
</evidence>
<protein>
    <submittedName>
        <fullName evidence="2">Uncharacterized protein</fullName>
    </submittedName>
</protein>
<accession>A0A6C0LI75</accession>
<reference evidence="2" key="1">
    <citation type="journal article" date="2020" name="Nature">
        <title>Giant virus diversity and host interactions through global metagenomics.</title>
        <authorList>
            <person name="Schulz F."/>
            <person name="Roux S."/>
            <person name="Paez-Espino D."/>
            <person name="Jungbluth S."/>
            <person name="Walsh D.A."/>
            <person name="Denef V.J."/>
            <person name="McMahon K.D."/>
            <person name="Konstantinidis K.T."/>
            <person name="Eloe-Fadrosh E.A."/>
            <person name="Kyrpides N.C."/>
            <person name="Woyke T."/>
        </authorList>
    </citation>
    <scope>NUCLEOTIDE SEQUENCE</scope>
    <source>
        <strain evidence="2">GVMAG-M-3300027833-19</strain>
    </source>
</reference>
<proteinExistence type="predicted"/>
<dbReference type="AlphaFoldDB" id="A0A6C0LI75"/>